<dbReference type="EMBL" id="UYRT01109650">
    <property type="protein sequence ID" value="VDN45318.1"/>
    <property type="molecule type" value="Genomic_DNA"/>
</dbReference>
<sequence>MIIILTLLFFAEGTELISGFEVSSAPGELCIPSSNGQMPCRGGAVCINGLCVCPQGYVVMGDRCVPMIGTAQISAPGERCNSNAEGLSCSGGAVCVNEICICPADRVIYGDRCVQFRGYGNFYYCGFELKVDLSKGSSD</sequence>
<dbReference type="InterPro" id="IPR009030">
    <property type="entry name" value="Growth_fac_rcpt_cys_sf"/>
</dbReference>
<proteinExistence type="predicted"/>
<reference evidence="3 4" key="2">
    <citation type="submission" date="2018-11" db="EMBL/GenBank/DDBJ databases">
        <authorList>
            <consortium name="Pathogen Informatics"/>
        </authorList>
    </citation>
    <scope>NUCLEOTIDE SEQUENCE [LARGE SCALE GENOMIC DNA]</scope>
</reference>
<name>A0A183EZ75_9BILA</name>
<dbReference type="Proteomes" id="UP000271098">
    <property type="component" value="Unassembled WGS sequence"/>
</dbReference>
<evidence type="ECO:0000259" key="2">
    <source>
        <dbReference type="Pfam" id="PF01683"/>
    </source>
</evidence>
<organism evidence="5">
    <name type="scientific">Gongylonema pulchrum</name>
    <dbReference type="NCBI Taxonomy" id="637853"/>
    <lineage>
        <taxon>Eukaryota</taxon>
        <taxon>Metazoa</taxon>
        <taxon>Ecdysozoa</taxon>
        <taxon>Nematoda</taxon>
        <taxon>Chromadorea</taxon>
        <taxon>Rhabditida</taxon>
        <taxon>Spirurina</taxon>
        <taxon>Spiruromorpha</taxon>
        <taxon>Spiruroidea</taxon>
        <taxon>Gongylonematidae</taxon>
        <taxon>Gongylonema</taxon>
    </lineage>
</organism>
<feature type="signal peptide" evidence="1">
    <location>
        <begin position="1"/>
        <end position="19"/>
    </location>
</feature>
<protein>
    <submittedName>
        <fullName evidence="5">EB domain-containing protein</fullName>
    </submittedName>
</protein>
<evidence type="ECO:0000313" key="3">
    <source>
        <dbReference type="EMBL" id="VDN45318.1"/>
    </source>
</evidence>
<evidence type="ECO:0000256" key="1">
    <source>
        <dbReference type="SAM" id="SignalP"/>
    </source>
</evidence>
<evidence type="ECO:0000313" key="4">
    <source>
        <dbReference type="Proteomes" id="UP000271098"/>
    </source>
</evidence>
<gene>
    <name evidence="3" type="ORF">GPUH_LOCUS26266</name>
</gene>
<feature type="chain" id="PRO_5043139337" evidence="1">
    <location>
        <begin position="20"/>
        <end position="139"/>
    </location>
</feature>
<accession>A0A183EZ75</accession>
<dbReference type="OrthoDB" id="504708at2759"/>
<reference evidence="5" key="1">
    <citation type="submission" date="2016-06" db="UniProtKB">
        <authorList>
            <consortium name="WormBaseParasite"/>
        </authorList>
    </citation>
    <scope>IDENTIFICATION</scope>
</reference>
<keyword evidence="4" id="KW-1185">Reference proteome</keyword>
<dbReference type="SUPFAM" id="SSF57184">
    <property type="entry name" value="Growth factor receptor domain"/>
    <property type="match status" value="1"/>
</dbReference>
<dbReference type="AlphaFoldDB" id="A0A183EZ75"/>
<keyword evidence="1" id="KW-0732">Signal</keyword>
<dbReference type="Pfam" id="PF01683">
    <property type="entry name" value="EB"/>
    <property type="match status" value="1"/>
</dbReference>
<evidence type="ECO:0000313" key="5">
    <source>
        <dbReference type="WBParaSite" id="GPUH_0002629601-mRNA-1"/>
    </source>
</evidence>
<feature type="domain" description="EB" evidence="2">
    <location>
        <begin position="56"/>
        <end position="113"/>
    </location>
</feature>
<dbReference type="WBParaSite" id="GPUH_0002629601-mRNA-1">
    <property type="protein sequence ID" value="GPUH_0002629601-mRNA-1"/>
    <property type="gene ID" value="GPUH_0002629601"/>
</dbReference>
<dbReference type="InterPro" id="IPR006149">
    <property type="entry name" value="EB_dom"/>
</dbReference>